<feature type="compositionally biased region" description="Low complexity" evidence="1">
    <location>
        <begin position="17"/>
        <end position="30"/>
    </location>
</feature>
<evidence type="ECO:0000313" key="3">
    <source>
        <dbReference type="Proteomes" id="UP001302812"/>
    </source>
</evidence>
<organism evidence="2 3">
    <name type="scientific">Canariomyces notabilis</name>
    <dbReference type="NCBI Taxonomy" id="2074819"/>
    <lineage>
        <taxon>Eukaryota</taxon>
        <taxon>Fungi</taxon>
        <taxon>Dikarya</taxon>
        <taxon>Ascomycota</taxon>
        <taxon>Pezizomycotina</taxon>
        <taxon>Sordariomycetes</taxon>
        <taxon>Sordariomycetidae</taxon>
        <taxon>Sordariales</taxon>
        <taxon>Chaetomiaceae</taxon>
        <taxon>Canariomyces</taxon>
    </lineage>
</organism>
<evidence type="ECO:0000256" key="1">
    <source>
        <dbReference type="SAM" id="MobiDB-lite"/>
    </source>
</evidence>
<evidence type="ECO:0000313" key="2">
    <source>
        <dbReference type="EMBL" id="KAK4107114.1"/>
    </source>
</evidence>
<dbReference type="Proteomes" id="UP001302812">
    <property type="component" value="Unassembled WGS sequence"/>
</dbReference>
<name>A0AAN6T7Q0_9PEZI</name>
<dbReference type="EMBL" id="MU853382">
    <property type="protein sequence ID" value="KAK4107114.1"/>
    <property type="molecule type" value="Genomic_DNA"/>
</dbReference>
<gene>
    <name evidence="2" type="ORF">N656DRAFT_785672</name>
</gene>
<keyword evidence="3" id="KW-1185">Reference proteome</keyword>
<reference evidence="2" key="2">
    <citation type="submission" date="2023-05" db="EMBL/GenBank/DDBJ databases">
        <authorList>
            <consortium name="Lawrence Berkeley National Laboratory"/>
            <person name="Steindorff A."/>
            <person name="Hensen N."/>
            <person name="Bonometti L."/>
            <person name="Westerberg I."/>
            <person name="Brannstrom I.O."/>
            <person name="Guillou S."/>
            <person name="Cros-Aarteil S."/>
            <person name="Calhoun S."/>
            <person name="Haridas S."/>
            <person name="Kuo A."/>
            <person name="Mondo S."/>
            <person name="Pangilinan J."/>
            <person name="Riley R."/>
            <person name="Labutti K."/>
            <person name="Andreopoulos B."/>
            <person name="Lipzen A."/>
            <person name="Chen C."/>
            <person name="Yanf M."/>
            <person name="Daum C."/>
            <person name="Ng V."/>
            <person name="Clum A."/>
            <person name="Ohm R."/>
            <person name="Martin F."/>
            <person name="Silar P."/>
            <person name="Natvig D."/>
            <person name="Lalanne C."/>
            <person name="Gautier V."/>
            <person name="Ament-Velasquez S.L."/>
            <person name="Kruys A."/>
            <person name="Hutchinson M.I."/>
            <person name="Powell A.J."/>
            <person name="Barry K."/>
            <person name="Miller A.N."/>
            <person name="Grigoriev I.V."/>
            <person name="Debuchy R."/>
            <person name="Gladieux P."/>
            <person name="Thoren M.H."/>
            <person name="Johannesson H."/>
        </authorList>
    </citation>
    <scope>NUCLEOTIDE SEQUENCE</scope>
    <source>
        <strain evidence="2">CBS 508.74</strain>
    </source>
</reference>
<dbReference type="RefSeq" id="XP_064664684.1">
    <property type="nucleotide sequence ID" value="XM_064816437.1"/>
</dbReference>
<dbReference type="AlphaFoldDB" id="A0AAN6T7Q0"/>
<feature type="region of interest" description="Disordered" evidence="1">
    <location>
        <begin position="16"/>
        <end position="59"/>
    </location>
</feature>
<reference evidence="2" key="1">
    <citation type="journal article" date="2023" name="Mol. Phylogenet. Evol.">
        <title>Genome-scale phylogeny and comparative genomics of the fungal order Sordariales.</title>
        <authorList>
            <person name="Hensen N."/>
            <person name="Bonometti L."/>
            <person name="Westerberg I."/>
            <person name="Brannstrom I.O."/>
            <person name="Guillou S."/>
            <person name="Cros-Aarteil S."/>
            <person name="Calhoun S."/>
            <person name="Haridas S."/>
            <person name="Kuo A."/>
            <person name="Mondo S."/>
            <person name="Pangilinan J."/>
            <person name="Riley R."/>
            <person name="LaButti K."/>
            <person name="Andreopoulos B."/>
            <person name="Lipzen A."/>
            <person name="Chen C."/>
            <person name="Yan M."/>
            <person name="Daum C."/>
            <person name="Ng V."/>
            <person name="Clum A."/>
            <person name="Steindorff A."/>
            <person name="Ohm R.A."/>
            <person name="Martin F."/>
            <person name="Silar P."/>
            <person name="Natvig D.O."/>
            <person name="Lalanne C."/>
            <person name="Gautier V."/>
            <person name="Ament-Velasquez S.L."/>
            <person name="Kruys A."/>
            <person name="Hutchinson M.I."/>
            <person name="Powell A.J."/>
            <person name="Barry K."/>
            <person name="Miller A.N."/>
            <person name="Grigoriev I.V."/>
            <person name="Debuchy R."/>
            <person name="Gladieux P."/>
            <person name="Hiltunen Thoren M."/>
            <person name="Johannesson H."/>
        </authorList>
    </citation>
    <scope>NUCLEOTIDE SEQUENCE</scope>
    <source>
        <strain evidence="2">CBS 508.74</strain>
    </source>
</reference>
<dbReference type="GeneID" id="89940562"/>
<comment type="caution">
    <text evidence="2">The sequence shown here is derived from an EMBL/GenBank/DDBJ whole genome shotgun (WGS) entry which is preliminary data.</text>
</comment>
<proteinExistence type="predicted"/>
<protein>
    <submittedName>
        <fullName evidence="2">Uncharacterized protein</fullName>
    </submittedName>
</protein>
<accession>A0AAN6T7Q0</accession>
<sequence length="129" mass="14920">MILDRALPAVSVGDTLHPNAARASHPNAARASRKRAKDDPGDEQVVSRQRSTSRHKEVEEFGDLRSVYLQRKDREAQMRREGKRVEKPIKQRRGKMFCHECKKQQFFEELSCKQCGHGWCINCWVALTD</sequence>